<sequence>MKIWIDGQLYDKHEAKISVFDHCLLYGDGVFEGIRIYNGCIYRLEQHLDRLWSSAKYIKLAIPLSREEMVAAIAETVRANGLRDGYIRLVVTRGVGDLGLNPNLCPRPTVFIIADQIRLFPQELYEKGIHVISAAVQRQPVSALNPRVKSCNYLNSILARIEANNAGAHEALILDLRGFVVEGTADNVFVVRNGVITTPPVYLGALRGITRDAVIEIAQEKGLPVREEPFTLYEVYDADELFLTGTAAEVVPVVQVDGRTIGSGKPGPIYACLLEEFRKRAPRDGYQVYE</sequence>
<dbReference type="Gene3D" id="3.20.10.10">
    <property type="entry name" value="D-amino Acid Aminotransferase, subunit A, domain 2"/>
    <property type="match status" value="1"/>
</dbReference>
<dbReference type="InterPro" id="IPR001544">
    <property type="entry name" value="Aminotrans_IV"/>
</dbReference>
<dbReference type="UniPathway" id="UPA00048">
    <property type="reaction ID" value="UER00073"/>
</dbReference>
<dbReference type="Gene3D" id="3.30.470.10">
    <property type="match status" value="1"/>
</dbReference>
<reference evidence="18 19" key="1">
    <citation type="submission" date="2018-05" db="EMBL/GenBank/DDBJ databases">
        <title>A metagenomic window into the 2 km-deep terrestrial subsurface aquifer revealed taxonomically and functionally diverse microbial community comprising novel uncultured bacterial lineages.</title>
        <authorList>
            <person name="Kadnikov V.V."/>
            <person name="Mardanov A.V."/>
            <person name="Beletsky A.V."/>
            <person name="Banks D."/>
            <person name="Pimenov N.V."/>
            <person name="Frank Y.A."/>
            <person name="Karnachuk O.V."/>
            <person name="Ravin N.V."/>
        </authorList>
    </citation>
    <scope>NUCLEOTIDE SEQUENCE [LARGE SCALE GENOMIC DNA]</scope>
    <source>
        <strain evidence="18">BY</strain>
    </source>
</reference>
<evidence type="ECO:0000256" key="6">
    <source>
        <dbReference type="ARBA" id="ARBA00009320"/>
    </source>
</evidence>
<dbReference type="FunFam" id="3.30.470.10:FF:000006">
    <property type="entry name" value="Branched-chain-amino-acid aminotransferase"/>
    <property type="match status" value="1"/>
</dbReference>
<dbReference type="GO" id="GO:0052656">
    <property type="term" value="F:L-isoleucine-2-oxoglutarate transaminase activity"/>
    <property type="evidence" value="ECO:0007669"/>
    <property type="project" value="RHEA"/>
</dbReference>
<dbReference type="EMBL" id="CP030759">
    <property type="protein sequence ID" value="AXA36479.1"/>
    <property type="molecule type" value="Genomic_DNA"/>
</dbReference>
<evidence type="ECO:0000256" key="16">
    <source>
        <dbReference type="RuleBase" id="RU004516"/>
    </source>
</evidence>
<comment type="catalytic activity">
    <reaction evidence="13 17">
        <text>L-isoleucine + 2-oxoglutarate = (S)-3-methyl-2-oxopentanoate + L-glutamate</text>
        <dbReference type="Rhea" id="RHEA:24801"/>
        <dbReference type="ChEBI" id="CHEBI:16810"/>
        <dbReference type="ChEBI" id="CHEBI:29985"/>
        <dbReference type="ChEBI" id="CHEBI:35146"/>
        <dbReference type="ChEBI" id="CHEBI:58045"/>
        <dbReference type="EC" id="2.6.1.42"/>
    </reaction>
</comment>
<comment type="similarity">
    <text evidence="6 15">Belongs to the class-IV pyridoxal-phosphate-dependent aminotransferase family.</text>
</comment>
<gene>
    <name evidence="17" type="primary">ilvE</name>
    <name evidence="18" type="ORF">BRCON_1702</name>
</gene>
<evidence type="ECO:0000256" key="17">
    <source>
        <dbReference type="RuleBase" id="RU364094"/>
    </source>
</evidence>
<comment type="catalytic activity">
    <reaction evidence="14 17">
        <text>L-leucine + 2-oxoglutarate = 4-methyl-2-oxopentanoate + L-glutamate</text>
        <dbReference type="Rhea" id="RHEA:18321"/>
        <dbReference type="ChEBI" id="CHEBI:16810"/>
        <dbReference type="ChEBI" id="CHEBI:17865"/>
        <dbReference type="ChEBI" id="CHEBI:29985"/>
        <dbReference type="ChEBI" id="CHEBI:57427"/>
        <dbReference type="EC" id="2.6.1.42"/>
    </reaction>
</comment>
<dbReference type="GO" id="GO:0052655">
    <property type="term" value="F:L-valine-2-oxoglutarate transaminase activity"/>
    <property type="evidence" value="ECO:0007669"/>
    <property type="project" value="RHEA"/>
</dbReference>
<dbReference type="Pfam" id="PF01063">
    <property type="entry name" value="Aminotran_4"/>
    <property type="match status" value="1"/>
</dbReference>
<evidence type="ECO:0000256" key="11">
    <source>
        <dbReference type="ARBA" id="ARBA00023304"/>
    </source>
</evidence>
<comment type="function">
    <text evidence="2 17">Acts on leucine, isoleucine and valine.</text>
</comment>
<dbReference type="AlphaFoldDB" id="A0A2Z4Y6C5"/>
<dbReference type="InterPro" id="IPR043132">
    <property type="entry name" value="BCAT-like_C"/>
</dbReference>
<evidence type="ECO:0000256" key="12">
    <source>
        <dbReference type="ARBA" id="ARBA00048212"/>
    </source>
</evidence>
<dbReference type="Proteomes" id="UP000262583">
    <property type="component" value="Chromosome"/>
</dbReference>
<evidence type="ECO:0000256" key="1">
    <source>
        <dbReference type="ARBA" id="ARBA00001933"/>
    </source>
</evidence>
<comment type="pathway">
    <text evidence="4 17">Amino-acid biosynthesis; L-valine biosynthesis; L-valine from pyruvate: step 4/4.</text>
</comment>
<evidence type="ECO:0000256" key="9">
    <source>
        <dbReference type="ARBA" id="ARBA00022679"/>
    </source>
</evidence>
<dbReference type="UniPathway" id="UPA00049">
    <property type="reaction ID" value="UER00062"/>
</dbReference>
<evidence type="ECO:0000256" key="2">
    <source>
        <dbReference type="ARBA" id="ARBA00003109"/>
    </source>
</evidence>
<evidence type="ECO:0000313" key="19">
    <source>
        <dbReference type="Proteomes" id="UP000262583"/>
    </source>
</evidence>
<keyword evidence="7 17" id="KW-0032">Aminotransferase</keyword>
<dbReference type="GO" id="GO:0005829">
    <property type="term" value="C:cytosol"/>
    <property type="evidence" value="ECO:0007669"/>
    <property type="project" value="TreeGrafter"/>
</dbReference>
<proteinExistence type="inferred from homology"/>
<name>A0A2Z4Y6C5_SUMC1</name>
<dbReference type="PANTHER" id="PTHR42743">
    <property type="entry name" value="AMINO-ACID AMINOTRANSFERASE"/>
    <property type="match status" value="1"/>
</dbReference>
<keyword evidence="8 17" id="KW-0028">Amino-acid biosynthesis</keyword>
<dbReference type="InterPro" id="IPR018300">
    <property type="entry name" value="Aminotrans_IV_CS"/>
</dbReference>
<dbReference type="GO" id="GO:0009098">
    <property type="term" value="P:L-leucine biosynthetic process"/>
    <property type="evidence" value="ECO:0007669"/>
    <property type="project" value="UniProtKB-UniPathway"/>
</dbReference>
<evidence type="ECO:0000256" key="5">
    <source>
        <dbReference type="ARBA" id="ARBA00005072"/>
    </source>
</evidence>
<evidence type="ECO:0000256" key="15">
    <source>
        <dbReference type="RuleBase" id="RU004106"/>
    </source>
</evidence>
<evidence type="ECO:0000313" key="18">
    <source>
        <dbReference type="EMBL" id="AXA36479.1"/>
    </source>
</evidence>
<evidence type="ECO:0000256" key="14">
    <source>
        <dbReference type="ARBA" id="ARBA00049229"/>
    </source>
</evidence>
<dbReference type="FunFam" id="3.20.10.10:FF:000002">
    <property type="entry name" value="D-alanine aminotransferase"/>
    <property type="match status" value="1"/>
</dbReference>
<evidence type="ECO:0000256" key="13">
    <source>
        <dbReference type="ARBA" id="ARBA00048798"/>
    </source>
</evidence>
<keyword evidence="11 17" id="KW-0100">Branched-chain amino acid biosynthesis</keyword>
<dbReference type="PANTHER" id="PTHR42743:SF11">
    <property type="entry name" value="AMINODEOXYCHORISMATE LYASE"/>
    <property type="match status" value="1"/>
</dbReference>
<dbReference type="InterPro" id="IPR043131">
    <property type="entry name" value="BCAT-like_N"/>
</dbReference>
<comment type="catalytic activity">
    <reaction evidence="12 17">
        <text>L-valine + 2-oxoglutarate = 3-methyl-2-oxobutanoate + L-glutamate</text>
        <dbReference type="Rhea" id="RHEA:24813"/>
        <dbReference type="ChEBI" id="CHEBI:11851"/>
        <dbReference type="ChEBI" id="CHEBI:16810"/>
        <dbReference type="ChEBI" id="CHEBI:29985"/>
        <dbReference type="ChEBI" id="CHEBI:57762"/>
        <dbReference type="EC" id="2.6.1.42"/>
    </reaction>
</comment>
<dbReference type="UniPathway" id="UPA00047">
    <property type="reaction ID" value="UER00058"/>
</dbReference>
<keyword evidence="9 17" id="KW-0808">Transferase</keyword>
<dbReference type="InterPro" id="IPR050571">
    <property type="entry name" value="Class-IV_PLP-Dep_Aminotrnsfr"/>
</dbReference>
<comment type="cofactor">
    <cofactor evidence="1 16">
        <name>pyridoxal 5'-phosphate</name>
        <dbReference type="ChEBI" id="CHEBI:597326"/>
    </cofactor>
</comment>
<dbReference type="SUPFAM" id="SSF56752">
    <property type="entry name" value="D-aminoacid aminotransferase-like PLP-dependent enzymes"/>
    <property type="match status" value="1"/>
</dbReference>
<dbReference type="NCBIfam" id="NF006185">
    <property type="entry name" value="PRK08320.1"/>
    <property type="match status" value="1"/>
</dbReference>
<protein>
    <recommendedName>
        <fullName evidence="17">Branched-chain-amino-acid aminotransferase</fullName>
        <shortName evidence="17">BCAT</shortName>
        <ecNumber evidence="17">2.6.1.42</ecNumber>
    </recommendedName>
</protein>
<comment type="pathway">
    <text evidence="3 17">Amino-acid biosynthesis; L-isoleucine biosynthesis; L-isoleucine from 2-oxobutanoate: step 4/4.</text>
</comment>
<accession>A0A2Z4Y6C5</accession>
<evidence type="ECO:0000256" key="3">
    <source>
        <dbReference type="ARBA" id="ARBA00004824"/>
    </source>
</evidence>
<dbReference type="GO" id="GO:0009097">
    <property type="term" value="P:isoleucine biosynthetic process"/>
    <property type="evidence" value="ECO:0007669"/>
    <property type="project" value="UniProtKB-UniPathway"/>
</dbReference>
<dbReference type="GO" id="GO:0009099">
    <property type="term" value="P:L-valine biosynthetic process"/>
    <property type="evidence" value="ECO:0007669"/>
    <property type="project" value="UniProtKB-UniPathway"/>
</dbReference>
<dbReference type="CDD" id="cd01558">
    <property type="entry name" value="D-AAT_like"/>
    <property type="match status" value="1"/>
</dbReference>
<dbReference type="InterPro" id="IPR005785">
    <property type="entry name" value="B_amino_transI"/>
</dbReference>
<organism evidence="18 19">
    <name type="scientific">Sumerlaea chitinivorans</name>
    <dbReference type="NCBI Taxonomy" id="2250252"/>
    <lineage>
        <taxon>Bacteria</taxon>
        <taxon>Candidatus Sumerlaeota</taxon>
        <taxon>Candidatus Sumerlaeia</taxon>
        <taxon>Candidatus Sumerlaeales</taxon>
        <taxon>Candidatus Sumerlaeaceae</taxon>
        <taxon>Candidatus Sumerlaea</taxon>
    </lineage>
</organism>
<evidence type="ECO:0000256" key="8">
    <source>
        <dbReference type="ARBA" id="ARBA00022605"/>
    </source>
</evidence>
<dbReference type="InterPro" id="IPR036038">
    <property type="entry name" value="Aminotransferase-like"/>
</dbReference>
<dbReference type="EC" id="2.6.1.42" evidence="17"/>
<dbReference type="PROSITE" id="PS00770">
    <property type="entry name" value="AA_TRANSFER_CLASS_4"/>
    <property type="match status" value="1"/>
</dbReference>
<comment type="pathway">
    <text evidence="5 17">Amino-acid biosynthesis; L-leucine biosynthesis; L-leucine from 3-methyl-2-oxobutanoate: step 4/4.</text>
</comment>
<evidence type="ECO:0000256" key="7">
    <source>
        <dbReference type="ARBA" id="ARBA00022576"/>
    </source>
</evidence>
<dbReference type="NCBIfam" id="TIGR01122">
    <property type="entry name" value="ilvE_I"/>
    <property type="match status" value="1"/>
</dbReference>
<evidence type="ECO:0000256" key="10">
    <source>
        <dbReference type="ARBA" id="ARBA00022898"/>
    </source>
</evidence>
<evidence type="ECO:0000256" key="4">
    <source>
        <dbReference type="ARBA" id="ARBA00004931"/>
    </source>
</evidence>
<dbReference type="GO" id="GO:0052654">
    <property type="term" value="F:L-leucine-2-oxoglutarate transaminase activity"/>
    <property type="evidence" value="ECO:0007669"/>
    <property type="project" value="RHEA"/>
</dbReference>
<keyword evidence="10 16" id="KW-0663">Pyridoxal phosphate</keyword>
<dbReference type="KEGG" id="schv:BRCON_1702"/>